<dbReference type="PROSITE" id="PS50887">
    <property type="entry name" value="GGDEF"/>
    <property type="match status" value="1"/>
</dbReference>
<feature type="transmembrane region" description="Helical" evidence="3">
    <location>
        <begin position="87"/>
        <end position="106"/>
    </location>
</feature>
<dbReference type="PANTHER" id="PTHR45138:SF9">
    <property type="entry name" value="DIGUANYLATE CYCLASE DGCM-RELATED"/>
    <property type="match status" value="1"/>
</dbReference>
<dbReference type="SMART" id="SM00267">
    <property type="entry name" value="GGDEF"/>
    <property type="match status" value="1"/>
</dbReference>
<dbReference type="CDD" id="cd01949">
    <property type="entry name" value="GGDEF"/>
    <property type="match status" value="1"/>
</dbReference>
<evidence type="ECO:0000256" key="3">
    <source>
        <dbReference type="SAM" id="Phobius"/>
    </source>
</evidence>
<dbReference type="RefSeq" id="WP_227304327.1">
    <property type="nucleotide sequence ID" value="NZ_JAESVA010000001.1"/>
</dbReference>
<feature type="domain" description="GGDEF" evidence="4">
    <location>
        <begin position="247"/>
        <end position="383"/>
    </location>
</feature>
<dbReference type="EMBL" id="JAESVA010000001">
    <property type="protein sequence ID" value="MCB8878597.1"/>
    <property type="molecule type" value="Genomic_DNA"/>
</dbReference>
<keyword evidence="3" id="KW-0472">Membrane</keyword>
<evidence type="ECO:0000256" key="1">
    <source>
        <dbReference type="ARBA" id="ARBA00012528"/>
    </source>
</evidence>
<feature type="transmembrane region" description="Helical" evidence="3">
    <location>
        <begin position="35"/>
        <end position="56"/>
    </location>
</feature>
<feature type="transmembrane region" description="Helical" evidence="3">
    <location>
        <begin position="182"/>
        <end position="205"/>
    </location>
</feature>
<dbReference type="GO" id="GO:0005886">
    <property type="term" value="C:plasma membrane"/>
    <property type="evidence" value="ECO:0007669"/>
    <property type="project" value="TreeGrafter"/>
</dbReference>
<feature type="transmembrane region" description="Helical" evidence="3">
    <location>
        <begin position="143"/>
        <end position="162"/>
    </location>
</feature>
<dbReference type="GO" id="GO:0052621">
    <property type="term" value="F:diguanylate cyclase activity"/>
    <property type="evidence" value="ECO:0007669"/>
    <property type="project" value="UniProtKB-EC"/>
</dbReference>
<dbReference type="InterPro" id="IPR050469">
    <property type="entry name" value="Diguanylate_Cyclase"/>
</dbReference>
<dbReference type="PANTHER" id="PTHR45138">
    <property type="entry name" value="REGULATORY COMPONENTS OF SENSORY TRANSDUCTION SYSTEM"/>
    <property type="match status" value="1"/>
</dbReference>
<name>A0A964E1T8_9PROT</name>
<dbReference type="AlphaFoldDB" id="A0A964E1T8"/>
<dbReference type="EC" id="2.7.7.65" evidence="1"/>
<evidence type="ECO:0000313" key="6">
    <source>
        <dbReference type="Proteomes" id="UP000721844"/>
    </source>
</evidence>
<proteinExistence type="predicted"/>
<protein>
    <recommendedName>
        <fullName evidence="1">diguanylate cyclase</fullName>
        <ecNumber evidence="1">2.7.7.65</ecNumber>
    </recommendedName>
</protein>
<keyword evidence="3" id="KW-1133">Transmembrane helix</keyword>
<dbReference type="GO" id="GO:0043709">
    <property type="term" value="P:cell adhesion involved in single-species biofilm formation"/>
    <property type="evidence" value="ECO:0007669"/>
    <property type="project" value="TreeGrafter"/>
</dbReference>
<keyword evidence="6" id="KW-1185">Reference proteome</keyword>
<evidence type="ECO:0000259" key="4">
    <source>
        <dbReference type="PROSITE" id="PS50887"/>
    </source>
</evidence>
<dbReference type="InterPro" id="IPR043128">
    <property type="entry name" value="Rev_trsase/Diguanyl_cyclase"/>
</dbReference>
<dbReference type="NCBIfam" id="TIGR00254">
    <property type="entry name" value="GGDEF"/>
    <property type="match status" value="1"/>
</dbReference>
<evidence type="ECO:0000256" key="2">
    <source>
        <dbReference type="ARBA" id="ARBA00034247"/>
    </source>
</evidence>
<dbReference type="Proteomes" id="UP000721844">
    <property type="component" value="Unassembled WGS sequence"/>
</dbReference>
<dbReference type="Gene3D" id="3.30.70.270">
    <property type="match status" value="1"/>
</dbReference>
<dbReference type="Pfam" id="PF00990">
    <property type="entry name" value="GGDEF"/>
    <property type="match status" value="1"/>
</dbReference>
<keyword evidence="3" id="KW-0812">Transmembrane</keyword>
<dbReference type="SUPFAM" id="SSF55073">
    <property type="entry name" value="Nucleotide cyclase"/>
    <property type="match status" value="1"/>
</dbReference>
<organism evidence="5 6">
    <name type="scientific">Acidisoma cellulosilyticum</name>
    <dbReference type="NCBI Taxonomy" id="2802395"/>
    <lineage>
        <taxon>Bacteria</taxon>
        <taxon>Pseudomonadati</taxon>
        <taxon>Pseudomonadota</taxon>
        <taxon>Alphaproteobacteria</taxon>
        <taxon>Acetobacterales</taxon>
        <taxon>Acidocellaceae</taxon>
        <taxon>Acidisoma</taxon>
    </lineage>
</organism>
<comment type="catalytic activity">
    <reaction evidence="2">
        <text>2 GTP = 3',3'-c-di-GMP + 2 diphosphate</text>
        <dbReference type="Rhea" id="RHEA:24898"/>
        <dbReference type="ChEBI" id="CHEBI:33019"/>
        <dbReference type="ChEBI" id="CHEBI:37565"/>
        <dbReference type="ChEBI" id="CHEBI:58805"/>
        <dbReference type="EC" id="2.7.7.65"/>
    </reaction>
</comment>
<dbReference type="InterPro" id="IPR029787">
    <property type="entry name" value="Nucleotide_cyclase"/>
</dbReference>
<reference evidence="5 6" key="1">
    <citation type="journal article" date="2021" name="Microorganisms">
        <title>Acidisoma silvae sp. nov. and Acidisomacellulosilytica sp. nov., Two Acidophilic Bacteria Isolated from Decaying Wood, Hydrolyzing Cellulose and Producing Poly-3-hydroxybutyrate.</title>
        <authorList>
            <person name="Mieszkin S."/>
            <person name="Pouder E."/>
            <person name="Uroz S."/>
            <person name="Simon-Colin C."/>
            <person name="Alain K."/>
        </authorList>
    </citation>
    <scope>NUCLEOTIDE SEQUENCE [LARGE SCALE GENOMIC DNA]</scope>
    <source>
        <strain evidence="5 6">HW T5.17</strain>
    </source>
</reference>
<accession>A0A964E1T8</accession>
<gene>
    <name evidence="5" type="ORF">ACELLULO517_00015</name>
</gene>
<feature type="transmembrane region" description="Helical" evidence="3">
    <location>
        <begin position="6"/>
        <end position="28"/>
    </location>
</feature>
<sequence length="398" mass="43685">MVLDPATILVIHLLIILLVSVSYFVTWLDARREDSLLWMCGGTLGAGLGIIIRFTLPQPLSLILSNGLIEAAGFGLWFACRRLRGRVIWPVLLPLPLLLWCFFAILPFFGSIGLRITVANAVLGLFFLVAGREVWIFARENPALRLYMAGLLALQAGVYFFWAGFNLIAPPPATAHLLRLRGLVLTDLVSLVTTLLLAIGLIGLVRDRTVRLYRQAAMLDAVTGVENRRAFDERLAAQMMETSRRRQALAVIMMDADHFKSYNDRYGHPQGDACLRQIAQALKTVLTSVGGRIYRYGGEEFVALLSLPDGAAVAEFAERLRRAVRDLRLPHEAHSAGIVTISIGVALVEPSSCAEAARVIAAADDALYQAKRGGRDRVMILTEMNALTTLSEPKAAPI</sequence>
<evidence type="ECO:0000313" key="5">
    <source>
        <dbReference type="EMBL" id="MCB8878597.1"/>
    </source>
</evidence>
<comment type="caution">
    <text evidence="5">The sequence shown here is derived from an EMBL/GenBank/DDBJ whole genome shotgun (WGS) entry which is preliminary data.</text>
</comment>
<dbReference type="GO" id="GO:1902201">
    <property type="term" value="P:negative regulation of bacterial-type flagellum-dependent cell motility"/>
    <property type="evidence" value="ECO:0007669"/>
    <property type="project" value="TreeGrafter"/>
</dbReference>
<dbReference type="FunFam" id="3.30.70.270:FF:000001">
    <property type="entry name" value="Diguanylate cyclase domain protein"/>
    <property type="match status" value="1"/>
</dbReference>
<dbReference type="InterPro" id="IPR000160">
    <property type="entry name" value="GGDEF_dom"/>
</dbReference>
<feature type="transmembrane region" description="Helical" evidence="3">
    <location>
        <begin position="112"/>
        <end position="131"/>
    </location>
</feature>
<feature type="transmembrane region" description="Helical" evidence="3">
    <location>
        <begin position="62"/>
        <end position="80"/>
    </location>
</feature>